<evidence type="ECO:0000313" key="3">
    <source>
        <dbReference type="Proteomes" id="UP001596174"/>
    </source>
</evidence>
<sequence length="330" mass="36136">MTTQAAAPMRIPRPCHFLMCPPTYFDVRYAINPWMDPGDPPDRRVAMEQWERLRALLVDLGHRVELAEPEPGLPDMVFAANAATVVDDRILVSSFRHPERRGETAAYERWFRARGYRQVRRAGRTNEGQGDHLLAGGRLLAGHGFRTERESHPETGGFLRRDVVELTLVDARFYHLDTAFAVLAEDTVMYWPGAFSAAGRRRLAALFPDALLVEEADAAAFGLNAVSDGRNVLLPSGAAALADRLRGRGFEPHLVDAGELMKAGGGPKCCVLHLHHASATPWERRPNGHGNQRLHPAPAGSARSGLGPAAATAAPDARADFRVDRPDRAA</sequence>
<name>A0ABW1FZE6_9ACTN</name>
<dbReference type="Proteomes" id="UP001596174">
    <property type="component" value="Unassembled WGS sequence"/>
</dbReference>
<reference evidence="3" key="1">
    <citation type="journal article" date="2019" name="Int. J. Syst. Evol. Microbiol.">
        <title>The Global Catalogue of Microorganisms (GCM) 10K type strain sequencing project: providing services to taxonomists for standard genome sequencing and annotation.</title>
        <authorList>
            <consortium name="The Broad Institute Genomics Platform"/>
            <consortium name="The Broad Institute Genome Sequencing Center for Infectious Disease"/>
            <person name="Wu L."/>
            <person name="Ma J."/>
        </authorList>
    </citation>
    <scope>NUCLEOTIDE SEQUENCE [LARGE SCALE GENOMIC DNA]</scope>
    <source>
        <strain evidence="3">JCM 4816</strain>
    </source>
</reference>
<dbReference type="SUPFAM" id="SSF55909">
    <property type="entry name" value="Pentein"/>
    <property type="match status" value="1"/>
</dbReference>
<accession>A0ABW1FZE6</accession>
<proteinExistence type="predicted"/>
<evidence type="ECO:0000313" key="2">
    <source>
        <dbReference type="EMBL" id="MFC5906707.1"/>
    </source>
</evidence>
<feature type="compositionally biased region" description="Low complexity" evidence="1">
    <location>
        <begin position="302"/>
        <end position="316"/>
    </location>
</feature>
<dbReference type="NCBIfam" id="NF045659">
    <property type="entry name" value="DiMArgaseDdahMtb"/>
    <property type="match status" value="1"/>
</dbReference>
<dbReference type="EC" id="3.5.3.18" evidence="2"/>
<dbReference type="GO" id="GO:0016403">
    <property type="term" value="F:dimethylargininase activity"/>
    <property type="evidence" value="ECO:0007669"/>
    <property type="project" value="UniProtKB-EC"/>
</dbReference>
<comment type="caution">
    <text evidence="2">The sequence shown here is derived from an EMBL/GenBank/DDBJ whole genome shotgun (WGS) entry which is preliminary data.</text>
</comment>
<protein>
    <submittedName>
        <fullName evidence="2">Dimethylargininase</fullName>
        <ecNumber evidence="2">3.5.3.18</ecNumber>
    </submittedName>
</protein>
<dbReference type="RefSeq" id="WP_380580390.1">
    <property type="nucleotide sequence ID" value="NZ_JBHSQJ010000017.1"/>
</dbReference>
<gene>
    <name evidence="2" type="primary">ddaH</name>
    <name evidence="2" type="ORF">ACFP3V_05680</name>
</gene>
<dbReference type="EMBL" id="JBHSQJ010000017">
    <property type="protein sequence ID" value="MFC5906707.1"/>
    <property type="molecule type" value="Genomic_DNA"/>
</dbReference>
<organism evidence="2 3">
    <name type="scientific">Streptacidiphilus monticola</name>
    <dbReference type="NCBI Taxonomy" id="2161674"/>
    <lineage>
        <taxon>Bacteria</taxon>
        <taxon>Bacillati</taxon>
        <taxon>Actinomycetota</taxon>
        <taxon>Actinomycetes</taxon>
        <taxon>Kitasatosporales</taxon>
        <taxon>Streptomycetaceae</taxon>
        <taxon>Streptacidiphilus</taxon>
    </lineage>
</organism>
<feature type="compositionally biased region" description="Basic and acidic residues" evidence="1">
    <location>
        <begin position="317"/>
        <end position="330"/>
    </location>
</feature>
<evidence type="ECO:0000256" key="1">
    <source>
        <dbReference type="SAM" id="MobiDB-lite"/>
    </source>
</evidence>
<keyword evidence="3" id="KW-1185">Reference proteome</keyword>
<feature type="region of interest" description="Disordered" evidence="1">
    <location>
        <begin position="281"/>
        <end position="330"/>
    </location>
</feature>
<keyword evidence="2" id="KW-0378">Hydrolase</keyword>
<dbReference type="Gene3D" id="3.75.10.10">
    <property type="entry name" value="L-arginine/glycine Amidinotransferase, Chain A"/>
    <property type="match status" value="1"/>
</dbReference>